<dbReference type="InterPro" id="IPR003736">
    <property type="entry name" value="PAAI_dom"/>
</dbReference>
<dbReference type="PANTHER" id="PTHR43240:SF5">
    <property type="entry name" value="1,4-DIHYDROXY-2-NAPHTHOYL-COA THIOESTERASE 1"/>
    <property type="match status" value="1"/>
</dbReference>
<dbReference type="InterPro" id="IPR006683">
    <property type="entry name" value="Thioestr_dom"/>
</dbReference>
<evidence type="ECO:0000256" key="1">
    <source>
        <dbReference type="ARBA" id="ARBA00008324"/>
    </source>
</evidence>
<dbReference type="Pfam" id="PF03061">
    <property type="entry name" value="4HBT"/>
    <property type="match status" value="1"/>
</dbReference>
<dbReference type="GO" id="GO:0061522">
    <property type="term" value="F:1,4-dihydroxy-2-naphthoyl-CoA thioesterase activity"/>
    <property type="evidence" value="ECO:0007669"/>
    <property type="project" value="TreeGrafter"/>
</dbReference>
<dbReference type="eggNOG" id="COG2050">
    <property type="taxonomic scope" value="Bacteria"/>
</dbReference>
<protein>
    <submittedName>
        <fullName evidence="4">Thioesterase superfamily protein</fullName>
    </submittedName>
</protein>
<dbReference type="Proteomes" id="UP000008718">
    <property type="component" value="Chromosome"/>
</dbReference>
<dbReference type="HOGENOM" id="CLU_089876_13_1_10"/>
<dbReference type="GO" id="GO:0005829">
    <property type="term" value="C:cytosol"/>
    <property type="evidence" value="ECO:0007669"/>
    <property type="project" value="TreeGrafter"/>
</dbReference>
<evidence type="ECO:0000259" key="3">
    <source>
        <dbReference type="Pfam" id="PF03061"/>
    </source>
</evidence>
<reference key="1">
    <citation type="submission" date="2010-11" db="EMBL/GenBank/DDBJ databases">
        <title>The complete genome of Paludibacter propionicigenes DSM 17365.</title>
        <authorList>
            <consortium name="US DOE Joint Genome Institute (JGI-PGF)"/>
            <person name="Lucas S."/>
            <person name="Copeland A."/>
            <person name="Lapidus A."/>
            <person name="Bruce D."/>
            <person name="Goodwin L."/>
            <person name="Pitluck S."/>
            <person name="Kyrpides N."/>
            <person name="Mavromatis K."/>
            <person name="Ivanova N."/>
            <person name="Munk A.C."/>
            <person name="Brettin T."/>
            <person name="Detter J.C."/>
            <person name="Han C."/>
            <person name="Tapia R."/>
            <person name="Land M."/>
            <person name="Hauser L."/>
            <person name="Markowitz V."/>
            <person name="Cheng J.-F."/>
            <person name="Hugenholtz P."/>
            <person name="Woyke T."/>
            <person name="Wu D."/>
            <person name="Gronow S."/>
            <person name="Wellnitz S."/>
            <person name="Brambilla E."/>
            <person name="Klenk H.-P."/>
            <person name="Eisen J.A."/>
        </authorList>
    </citation>
    <scope>NUCLEOTIDE SEQUENCE</scope>
    <source>
        <strain>WB4</strain>
    </source>
</reference>
<keyword evidence="2" id="KW-0378">Hydrolase</keyword>
<gene>
    <name evidence="4" type="ordered locus">Palpr_1535</name>
</gene>
<dbReference type="NCBIfam" id="TIGR00369">
    <property type="entry name" value="unchar_dom_1"/>
    <property type="match status" value="1"/>
</dbReference>
<comment type="similarity">
    <text evidence="1">Belongs to the thioesterase PaaI family.</text>
</comment>
<dbReference type="Gene3D" id="3.10.129.10">
    <property type="entry name" value="Hotdog Thioesterase"/>
    <property type="match status" value="1"/>
</dbReference>
<dbReference type="KEGG" id="ppn:Palpr_1535"/>
<proteinExistence type="inferred from homology"/>
<dbReference type="PANTHER" id="PTHR43240">
    <property type="entry name" value="1,4-DIHYDROXY-2-NAPHTHOYL-COA THIOESTERASE 1"/>
    <property type="match status" value="1"/>
</dbReference>
<dbReference type="CDD" id="cd03443">
    <property type="entry name" value="PaaI_thioesterase"/>
    <property type="match status" value="1"/>
</dbReference>
<dbReference type="STRING" id="694427.Palpr_1535"/>
<evidence type="ECO:0000313" key="4">
    <source>
        <dbReference type="EMBL" id="ADQ79681.1"/>
    </source>
</evidence>
<evidence type="ECO:0000313" key="5">
    <source>
        <dbReference type="Proteomes" id="UP000008718"/>
    </source>
</evidence>
<keyword evidence="5" id="KW-1185">Reference proteome</keyword>
<accession>E4T4N7</accession>
<sequence>MPQSFNLEKLNKMCKNTMMEHLGIEFTEVSEGRLVAKMPIDERTIQPMKRLHGGATMALAESVGSAGSLTLVDPTKYAVLGVEISGSHVGATSGDFVIATGTIQHQGKTSHVWEIRVEDKNGKLISICRLTNRIIPIKSEK</sequence>
<name>E4T4N7_PALPW</name>
<dbReference type="SUPFAM" id="SSF54637">
    <property type="entry name" value="Thioesterase/thiol ester dehydrase-isomerase"/>
    <property type="match status" value="1"/>
</dbReference>
<evidence type="ECO:0000256" key="2">
    <source>
        <dbReference type="ARBA" id="ARBA00022801"/>
    </source>
</evidence>
<dbReference type="EMBL" id="CP002345">
    <property type="protein sequence ID" value="ADQ79681.1"/>
    <property type="molecule type" value="Genomic_DNA"/>
</dbReference>
<feature type="domain" description="Thioesterase" evidence="3">
    <location>
        <begin position="50"/>
        <end position="125"/>
    </location>
</feature>
<reference evidence="4 5" key="2">
    <citation type="journal article" date="2011" name="Stand. Genomic Sci.">
        <title>Complete genome sequence of Paludibacter propionicigenes type strain (WB4).</title>
        <authorList>
            <person name="Gronow S."/>
            <person name="Munk C."/>
            <person name="Lapidus A."/>
            <person name="Nolan M."/>
            <person name="Lucas S."/>
            <person name="Hammon N."/>
            <person name="Deshpande S."/>
            <person name="Cheng J.F."/>
            <person name="Tapia R."/>
            <person name="Han C."/>
            <person name="Goodwin L."/>
            <person name="Pitluck S."/>
            <person name="Liolios K."/>
            <person name="Ivanova N."/>
            <person name="Mavromatis K."/>
            <person name="Mikhailova N."/>
            <person name="Pati A."/>
            <person name="Chen A."/>
            <person name="Palaniappan K."/>
            <person name="Land M."/>
            <person name="Hauser L."/>
            <person name="Chang Y.J."/>
            <person name="Jeffries C.D."/>
            <person name="Brambilla E."/>
            <person name="Rohde M."/>
            <person name="Goker M."/>
            <person name="Detter J.C."/>
            <person name="Woyke T."/>
            <person name="Bristow J."/>
            <person name="Eisen J.A."/>
            <person name="Markowitz V."/>
            <person name="Hugenholtz P."/>
            <person name="Kyrpides N.C."/>
            <person name="Klenk H.P."/>
        </authorList>
    </citation>
    <scope>NUCLEOTIDE SEQUENCE [LARGE SCALE GENOMIC DNA]</scope>
    <source>
        <strain evidence="5">DSM 17365 / JCM 13257 / WB4</strain>
    </source>
</reference>
<dbReference type="AlphaFoldDB" id="E4T4N7"/>
<dbReference type="InterPro" id="IPR029069">
    <property type="entry name" value="HotDog_dom_sf"/>
</dbReference>
<organism evidence="4 5">
    <name type="scientific">Paludibacter propionicigenes (strain DSM 17365 / JCM 13257 / WB4)</name>
    <dbReference type="NCBI Taxonomy" id="694427"/>
    <lineage>
        <taxon>Bacteria</taxon>
        <taxon>Pseudomonadati</taxon>
        <taxon>Bacteroidota</taxon>
        <taxon>Bacteroidia</taxon>
        <taxon>Bacteroidales</taxon>
        <taxon>Paludibacteraceae</taxon>
        <taxon>Paludibacter</taxon>
    </lineage>
</organism>